<evidence type="ECO:0000313" key="2">
    <source>
        <dbReference type="Proteomes" id="UP000285278"/>
    </source>
</evidence>
<sequence length="154" mass="17517">MGYKARMRQDPRGRGLRGIFLPDVPRYKTRSQKFDDAVIEAFEPIAERYADELAAVDVAVDVVPRMRLNTGYRQWPDDVVAAGQVPLGRLVPAGVDADGLPTRPRIIVFRRPIESRVDNRSELSEMLTYILTRLVAVYLNVTPETIDPTFTWED</sequence>
<reference evidence="1 2" key="1">
    <citation type="submission" date="2018-09" db="EMBL/GenBank/DDBJ databases">
        <title>Optimization and identification of Corynebacterium falsenii FN1-14 from fish paste.</title>
        <authorList>
            <person name="Daroonpunt R."/>
            <person name="Tanasupawat S."/>
        </authorList>
    </citation>
    <scope>NUCLEOTIDE SEQUENCE [LARGE SCALE GENOMIC DNA]</scope>
    <source>
        <strain evidence="1 2">FN1-14</strain>
    </source>
</reference>
<dbReference type="AlphaFoldDB" id="A0A418Q9X1"/>
<dbReference type="EMBL" id="QXJK01000001">
    <property type="protein sequence ID" value="RIX36752.1"/>
    <property type="molecule type" value="Genomic_DNA"/>
</dbReference>
<dbReference type="CDD" id="cd12954">
    <property type="entry name" value="MMP_TTHA0227_like_1"/>
    <property type="match status" value="1"/>
</dbReference>
<dbReference type="SUPFAM" id="SSF55486">
    <property type="entry name" value="Metalloproteases ('zincins'), catalytic domain"/>
    <property type="match status" value="1"/>
</dbReference>
<dbReference type="InterPro" id="IPR038555">
    <property type="entry name" value="Zincin_1_sf"/>
</dbReference>
<accession>A0A418Q9X1</accession>
<proteinExistence type="predicted"/>
<evidence type="ECO:0000313" key="1">
    <source>
        <dbReference type="EMBL" id="RIX36752.1"/>
    </source>
</evidence>
<gene>
    <name evidence="1" type="ORF">D3M95_00645</name>
</gene>
<comment type="caution">
    <text evidence="1">The sequence shown here is derived from an EMBL/GenBank/DDBJ whole genome shotgun (WGS) entry which is preliminary data.</text>
</comment>
<organism evidence="1 2">
    <name type="scientific">Corynebacterium falsenii</name>
    <dbReference type="NCBI Taxonomy" id="108486"/>
    <lineage>
        <taxon>Bacteria</taxon>
        <taxon>Bacillati</taxon>
        <taxon>Actinomycetota</taxon>
        <taxon>Actinomycetes</taxon>
        <taxon>Mycobacteriales</taxon>
        <taxon>Corynebacteriaceae</taxon>
        <taxon>Corynebacterium</taxon>
    </lineage>
</organism>
<dbReference type="RefSeq" id="WP_119664100.1">
    <property type="nucleotide sequence ID" value="NZ_JAQPSN010000001.1"/>
</dbReference>
<protein>
    <submittedName>
        <fullName evidence="1">Metallopeptidase family protein</fullName>
    </submittedName>
</protein>
<name>A0A418Q9X1_9CORY</name>
<dbReference type="STRING" id="1451189.CFAL_08975"/>
<dbReference type="Gene3D" id="3.30.2010.20">
    <property type="match status" value="1"/>
</dbReference>
<dbReference type="OrthoDB" id="4966605at2"/>
<keyword evidence="2" id="KW-1185">Reference proteome</keyword>
<dbReference type="Proteomes" id="UP000285278">
    <property type="component" value="Unassembled WGS sequence"/>
</dbReference>